<reference evidence="2 3" key="1">
    <citation type="submission" date="2021-12" db="EMBL/GenBank/DDBJ databases">
        <title>High titer production of polyol ester of fatty acids by Rhodotorula paludigena BS15 towards product separation-free biomass refinery.</title>
        <authorList>
            <person name="Mano J."/>
            <person name="Ono H."/>
            <person name="Tanaka T."/>
            <person name="Naito K."/>
            <person name="Sushida H."/>
            <person name="Ike M."/>
            <person name="Tokuyasu K."/>
            <person name="Kitaoka M."/>
        </authorList>
    </citation>
    <scope>NUCLEOTIDE SEQUENCE [LARGE SCALE GENOMIC DNA]</scope>
    <source>
        <strain evidence="2 3">BS15</strain>
    </source>
</reference>
<dbReference type="Pfam" id="PF00107">
    <property type="entry name" value="ADH_zinc_N"/>
    <property type="match status" value="1"/>
</dbReference>
<dbReference type="InterPro" id="IPR011032">
    <property type="entry name" value="GroES-like_sf"/>
</dbReference>
<dbReference type="GO" id="GO:0016651">
    <property type="term" value="F:oxidoreductase activity, acting on NAD(P)H"/>
    <property type="evidence" value="ECO:0007669"/>
    <property type="project" value="InterPro"/>
</dbReference>
<dbReference type="CDD" id="cd08249">
    <property type="entry name" value="enoyl_reductase_like"/>
    <property type="match status" value="1"/>
</dbReference>
<dbReference type="PANTHER" id="PTHR45348:SF2">
    <property type="entry name" value="ZINC-TYPE ALCOHOL DEHYDROGENASE-LIKE PROTEIN C2E1P3.01"/>
    <property type="match status" value="1"/>
</dbReference>
<protein>
    <recommendedName>
        <fullName evidence="1">Enoyl reductase (ER) domain-containing protein</fullName>
    </recommendedName>
</protein>
<evidence type="ECO:0000259" key="1">
    <source>
        <dbReference type="SMART" id="SM00829"/>
    </source>
</evidence>
<name>A0AAV5GRI0_9BASI</name>
<sequence length="350" mass="37858">MKAVVVTSKGRTELQDFPVPEASSGHVVVKVRHPSTTAIALNPTDWKHRDFVAPPGSWLGCDFCGTVESVGDGVSHLQKGDRVAAFVHGGQWPGEGSFAEYIKVQASLVWKVSETIGDEEAAAAGGIGPWTAIQALFFRLPIDTPWNPNKEGEPFLVWGGATSVGLYAIQLLKLSGYTVVTTASEKNAELLKSLGATAVYSYSDKDTPAKIAKDYPTLRYALDTIAEGKTTVGAVKSIWDAAGMGKVITLLVNKDDELKQYKDKVPAEMTLVYTVLGVAFDWPGVSFPEMPEDKRQMEEWCAKHIPELVASGKLKPNPIKSFDGGLANITEGLDYIKAGKNRAQKVTYKI</sequence>
<dbReference type="SUPFAM" id="SSF51735">
    <property type="entry name" value="NAD(P)-binding Rossmann-fold domains"/>
    <property type="match status" value="1"/>
</dbReference>
<evidence type="ECO:0000313" key="3">
    <source>
        <dbReference type="Proteomes" id="UP001342314"/>
    </source>
</evidence>
<dbReference type="AlphaFoldDB" id="A0AAV5GRI0"/>
<keyword evidence="3" id="KW-1185">Reference proteome</keyword>
<dbReference type="InterPro" id="IPR013149">
    <property type="entry name" value="ADH-like_C"/>
</dbReference>
<dbReference type="InterPro" id="IPR047122">
    <property type="entry name" value="Trans-enoyl_RdTase-like"/>
</dbReference>
<dbReference type="SMART" id="SM00829">
    <property type="entry name" value="PKS_ER"/>
    <property type="match status" value="1"/>
</dbReference>
<dbReference type="Gene3D" id="3.40.50.720">
    <property type="entry name" value="NAD(P)-binding Rossmann-like Domain"/>
    <property type="match status" value="1"/>
</dbReference>
<dbReference type="Proteomes" id="UP001342314">
    <property type="component" value="Unassembled WGS sequence"/>
</dbReference>
<feature type="domain" description="Enoyl reductase (ER)" evidence="1">
    <location>
        <begin position="10"/>
        <end position="347"/>
    </location>
</feature>
<dbReference type="Pfam" id="PF08240">
    <property type="entry name" value="ADH_N"/>
    <property type="match status" value="1"/>
</dbReference>
<dbReference type="InterPro" id="IPR036291">
    <property type="entry name" value="NAD(P)-bd_dom_sf"/>
</dbReference>
<accession>A0AAV5GRI0</accession>
<organism evidence="2 3">
    <name type="scientific">Rhodotorula paludigena</name>
    <dbReference type="NCBI Taxonomy" id="86838"/>
    <lineage>
        <taxon>Eukaryota</taxon>
        <taxon>Fungi</taxon>
        <taxon>Dikarya</taxon>
        <taxon>Basidiomycota</taxon>
        <taxon>Pucciniomycotina</taxon>
        <taxon>Microbotryomycetes</taxon>
        <taxon>Sporidiobolales</taxon>
        <taxon>Sporidiobolaceae</taxon>
        <taxon>Rhodotorula</taxon>
    </lineage>
</organism>
<dbReference type="PANTHER" id="PTHR45348">
    <property type="entry name" value="HYPOTHETICAL OXIDOREDUCTASE (EUROFUNG)"/>
    <property type="match status" value="1"/>
</dbReference>
<proteinExistence type="predicted"/>
<gene>
    <name evidence="2" type="ORF">Rhopal_005140-T1</name>
</gene>
<dbReference type="SUPFAM" id="SSF50129">
    <property type="entry name" value="GroES-like"/>
    <property type="match status" value="1"/>
</dbReference>
<dbReference type="InterPro" id="IPR020843">
    <property type="entry name" value="ER"/>
</dbReference>
<comment type="caution">
    <text evidence="2">The sequence shown here is derived from an EMBL/GenBank/DDBJ whole genome shotgun (WGS) entry which is preliminary data.</text>
</comment>
<dbReference type="EMBL" id="BQKY01000010">
    <property type="protein sequence ID" value="GJN92111.1"/>
    <property type="molecule type" value="Genomic_DNA"/>
</dbReference>
<dbReference type="Gene3D" id="3.90.180.10">
    <property type="entry name" value="Medium-chain alcohol dehydrogenases, catalytic domain"/>
    <property type="match status" value="1"/>
</dbReference>
<evidence type="ECO:0000313" key="2">
    <source>
        <dbReference type="EMBL" id="GJN92111.1"/>
    </source>
</evidence>
<dbReference type="InterPro" id="IPR013154">
    <property type="entry name" value="ADH-like_N"/>
</dbReference>